<feature type="domain" description="HTH lysR-type" evidence="1">
    <location>
        <begin position="28"/>
        <end position="89"/>
    </location>
</feature>
<sequence length="386" mass="42823">MNKKDFWSYFKVILEIEGEKRISGNNLFNLLEKIMLSGSISSAASSLGFSYRYAWGLIKEAEKAMGLQLVEKQAGGVAGGGTSLTREGRDLLFQYKSFREEIERQLQSLKVPSGEEKREMPAEAKSLPQPGGHLLLASTMEPIEAGLLDLLEESFYRARNILVRHIALGSGRALEIAREGRVDLVLTHAPELEEEFMREGWGSLRIPLMANDFVVAGPSSDPAGISSFTSGGIRETLGHIARKKALFISRGDQSGTHLREQEIWEASGVKPGGGWYLVSPGVAGNLGILYLASEKGAYTLVDRASYLLAQRKDMALYTLEVEEEEKKLLHNIFVLMVINPERFSSVNYQEALQFVSWLQEEGKIIIGNFGKEKYGEPLFSLIDGEK</sequence>
<dbReference type="AlphaFoldDB" id="A0A424YCN4"/>
<dbReference type="Gene3D" id="1.10.10.10">
    <property type="entry name" value="Winged helix-like DNA-binding domain superfamily/Winged helix DNA-binding domain"/>
    <property type="match status" value="1"/>
</dbReference>
<dbReference type="InterPro" id="IPR036390">
    <property type="entry name" value="WH_DNA-bd_sf"/>
</dbReference>
<feature type="domain" description="PBP" evidence="2">
    <location>
        <begin position="135"/>
        <end position="358"/>
    </location>
</feature>
<dbReference type="Gene3D" id="3.40.190.10">
    <property type="entry name" value="Periplasmic binding protein-like II"/>
    <property type="match status" value="2"/>
</dbReference>
<dbReference type="Pfam" id="PF00126">
    <property type="entry name" value="HTH_1"/>
    <property type="match status" value="1"/>
</dbReference>
<evidence type="ECO:0000259" key="2">
    <source>
        <dbReference type="Pfam" id="PF12849"/>
    </source>
</evidence>
<dbReference type="SUPFAM" id="SSF53850">
    <property type="entry name" value="Periplasmic binding protein-like II"/>
    <property type="match status" value="1"/>
</dbReference>
<dbReference type="InterPro" id="IPR024370">
    <property type="entry name" value="PBP_domain"/>
</dbReference>
<protein>
    <submittedName>
        <fullName evidence="3">LysR family transcriptional regulator</fullName>
    </submittedName>
</protein>
<dbReference type="SUPFAM" id="SSF46785">
    <property type="entry name" value="Winged helix' DNA-binding domain"/>
    <property type="match status" value="1"/>
</dbReference>
<dbReference type="GO" id="GO:0003700">
    <property type="term" value="F:DNA-binding transcription factor activity"/>
    <property type="evidence" value="ECO:0007669"/>
    <property type="project" value="InterPro"/>
</dbReference>
<evidence type="ECO:0000313" key="3">
    <source>
        <dbReference type="EMBL" id="RQD75086.1"/>
    </source>
</evidence>
<reference evidence="3 4" key="1">
    <citation type="submission" date="2018-08" db="EMBL/GenBank/DDBJ databases">
        <title>The metabolism and importance of syntrophic acetate oxidation coupled to methane or sulfide production in haloalkaline environments.</title>
        <authorList>
            <person name="Timmers P.H.A."/>
            <person name="Vavourakis C.D."/>
            <person name="Sorokin D.Y."/>
            <person name="Sinninghe Damste J.S."/>
            <person name="Muyzer G."/>
            <person name="Stams A.J.M."/>
            <person name="Plugge C.M."/>
        </authorList>
    </citation>
    <scope>NUCLEOTIDE SEQUENCE [LARGE SCALE GENOMIC DNA]</scope>
    <source>
        <strain evidence="3">MSAO_Bac1</strain>
    </source>
</reference>
<proteinExistence type="predicted"/>
<dbReference type="EMBL" id="QZAA01000170">
    <property type="protein sequence ID" value="RQD75086.1"/>
    <property type="molecule type" value="Genomic_DNA"/>
</dbReference>
<gene>
    <name evidence="3" type="ORF">D5R97_06690</name>
</gene>
<evidence type="ECO:0000259" key="1">
    <source>
        <dbReference type="Pfam" id="PF00126"/>
    </source>
</evidence>
<dbReference type="PANTHER" id="PTHR37945">
    <property type="entry name" value="EXTRACELLULAR TUNGSTATE BINDING PROTEIN"/>
    <property type="match status" value="1"/>
</dbReference>
<comment type="caution">
    <text evidence="3">The sequence shown here is derived from an EMBL/GenBank/DDBJ whole genome shotgun (WGS) entry which is preliminary data.</text>
</comment>
<dbReference type="Pfam" id="PF12849">
    <property type="entry name" value="PBP_like_2"/>
    <property type="match status" value="1"/>
</dbReference>
<evidence type="ECO:0000313" key="4">
    <source>
        <dbReference type="Proteomes" id="UP000285138"/>
    </source>
</evidence>
<dbReference type="InterPro" id="IPR000847">
    <property type="entry name" value="LysR_HTH_N"/>
</dbReference>
<dbReference type="InterPro" id="IPR052738">
    <property type="entry name" value="ABC-Tungstate_binding"/>
</dbReference>
<dbReference type="PANTHER" id="PTHR37945:SF1">
    <property type="entry name" value="EXTRACELLULAR TUNGSTATE BINDING PROTEIN"/>
    <property type="match status" value="1"/>
</dbReference>
<dbReference type="Proteomes" id="UP000285138">
    <property type="component" value="Unassembled WGS sequence"/>
</dbReference>
<accession>A0A424YCN4</accession>
<dbReference type="InterPro" id="IPR036388">
    <property type="entry name" value="WH-like_DNA-bd_sf"/>
</dbReference>
<organism evidence="3 4">
    <name type="scientific">Candidatus Syntrophonatronum acetioxidans</name>
    <dbReference type="NCBI Taxonomy" id="1795816"/>
    <lineage>
        <taxon>Bacteria</taxon>
        <taxon>Bacillati</taxon>
        <taxon>Bacillota</taxon>
        <taxon>Clostridia</taxon>
        <taxon>Eubacteriales</taxon>
        <taxon>Syntrophomonadaceae</taxon>
        <taxon>Candidatus Syntrophonatronum</taxon>
    </lineage>
</organism>
<name>A0A424YCN4_9FIRM</name>